<organism evidence="1 2">
    <name type="scientific">Elizabethkingia bruuniana</name>
    <dbReference type="NCBI Taxonomy" id="1756149"/>
    <lineage>
        <taxon>Bacteria</taxon>
        <taxon>Pseudomonadati</taxon>
        <taxon>Bacteroidota</taxon>
        <taxon>Flavobacteriia</taxon>
        <taxon>Flavobacteriales</taxon>
        <taxon>Weeksellaceae</taxon>
        <taxon>Elizabethkingia</taxon>
    </lineage>
</organism>
<dbReference type="Proteomes" id="UP000595426">
    <property type="component" value="Chromosome"/>
</dbReference>
<reference evidence="1 2" key="1">
    <citation type="submission" date="2020-12" db="EMBL/GenBank/DDBJ databases">
        <title>FDA dAtabase for Regulatory Grade micrObial Sequences (FDA-ARGOS): Supporting development and validation of Infectious Disease Dx tests.</title>
        <authorList>
            <person name="Kerrigan L."/>
            <person name="Long C."/>
            <person name="Tallon L."/>
            <person name="Sadzewicz L."/>
            <person name="Zhao X."/>
            <person name="Boylan J."/>
            <person name="Ott S."/>
            <person name="Bowen H."/>
            <person name="Vavikolanu K."/>
            <person name="Mehta A."/>
            <person name="Aluvathingal J."/>
            <person name="Nadendla S."/>
            <person name="Yan Y."/>
            <person name="Sichtig H."/>
        </authorList>
    </citation>
    <scope>NUCLEOTIDE SEQUENCE [LARGE SCALE GENOMIC DNA]</scope>
    <source>
        <strain evidence="1 2">FDAARGOS_1031</strain>
    </source>
</reference>
<dbReference type="OrthoDB" id="598142at2"/>
<protein>
    <submittedName>
        <fullName evidence="1">DUF3127 domain-containing protein</fullName>
    </submittedName>
</protein>
<dbReference type="KEGG" id="egm:AYC65_02765"/>
<name>A0A7T7UWU9_9FLAO</name>
<dbReference type="AlphaFoldDB" id="A0A7T7UWU9"/>
<gene>
    <name evidence="1" type="ORF">I6H88_13680</name>
</gene>
<dbReference type="SUPFAM" id="SSF50249">
    <property type="entry name" value="Nucleic acid-binding proteins"/>
    <property type="match status" value="1"/>
</dbReference>
<dbReference type="RefSeq" id="WP_034871289.1">
    <property type="nucleotide sequence ID" value="NZ_CBCSDR010000005.1"/>
</dbReference>
<dbReference type="EMBL" id="CP067018">
    <property type="protein sequence ID" value="QQN57494.1"/>
    <property type="molecule type" value="Genomic_DNA"/>
</dbReference>
<evidence type="ECO:0000313" key="2">
    <source>
        <dbReference type="Proteomes" id="UP000595426"/>
    </source>
</evidence>
<accession>A0A7T7UWU9</accession>
<keyword evidence="2" id="KW-1185">Reference proteome</keyword>
<evidence type="ECO:0000313" key="1">
    <source>
        <dbReference type="EMBL" id="QQN57494.1"/>
    </source>
</evidence>
<dbReference type="GeneID" id="93131805"/>
<proteinExistence type="predicted"/>
<sequence>MELRGILLNKSEVKTFESGFSIQEFYLDCKRFNPNTGEPIENVLKFQTSRSVVLDTLSGLSKGQNVIVSFNPQGRVYDKKDGTGKGHAQNLDAWKIEIIQNNNTSGDHVGIDEDPDLPF</sequence>
<dbReference type="InterPro" id="IPR012340">
    <property type="entry name" value="NA-bd_OB-fold"/>
</dbReference>